<protein>
    <submittedName>
        <fullName evidence="2">Uncharacterized protein</fullName>
    </submittedName>
</protein>
<evidence type="ECO:0000313" key="1">
    <source>
        <dbReference type="Proteomes" id="UP000887574"/>
    </source>
</evidence>
<dbReference type="WBParaSite" id="jg25021">
    <property type="protein sequence ID" value="jg25021"/>
    <property type="gene ID" value="jg25021"/>
</dbReference>
<reference evidence="2" key="1">
    <citation type="submission" date="2022-11" db="UniProtKB">
        <authorList>
            <consortium name="WormBaseParasite"/>
        </authorList>
    </citation>
    <scope>IDENTIFICATION</scope>
</reference>
<organism evidence="1 2">
    <name type="scientific">Ditylenchus dipsaci</name>
    <dbReference type="NCBI Taxonomy" id="166011"/>
    <lineage>
        <taxon>Eukaryota</taxon>
        <taxon>Metazoa</taxon>
        <taxon>Ecdysozoa</taxon>
        <taxon>Nematoda</taxon>
        <taxon>Chromadorea</taxon>
        <taxon>Rhabditida</taxon>
        <taxon>Tylenchina</taxon>
        <taxon>Tylenchomorpha</taxon>
        <taxon>Sphaerularioidea</taxon>
        <taxon>Anguinidae</taxon>
        <taxon>Anguininae</taxon>
        <taxon>Ditylenchus</taxon>
    </lineage>
</organism>
<name>A0A915E023_9BILA</name>
<accession>A0A915E023</accession>
<dbReference type="AlphaFoldDB" id="A0A915E023"/>
<keyword evidence="1" id="KW-1185">Reference proteome</keyword>
<evidence type="ECO:0000313" key="2">
    <source>
        <dbReference type="WBParaSite" id="jg25021"/>
    </source>
</evidence>
<dbReference type="Proteomes" id="UP000887574">
    <property type="component" value="Unplaced"/>
</dbReference>
<proteinExistence type="predicted"/>
<sequence>MPHECICLIQQLAFVLTRCDANVIDDAAIHDHFNDEHPAEYDEIWEEIDEPNESNPVYNFLVEFRETAIGLDLIEKLYILLFVVSYGLYCS</sequence>